<comment type="caution">
    <text evidence="5">The sequence shown here is derived from an EMBL/GenBank/DDBJ whole genome shotgun (WGS) entry which is preliminary data.</text>
</comment>
<dbReference type="InterPro" id="IPR008920">
    <property type="entry name" value="TF_FadR/GntR_C"/>
</dbReference>
<evidence type="ECO:0000313" key="5">
    <source>
        <dbReference type="EMBL" id="TXR52745.1"/>
    </source>
</evidence>
<dbReference type="InterPro" id="IPR036390">
    <property type="entry name" value="WH_DNA-bd_sf"/>
</dbReference>
<dbReference type="GO" id="GO:0003700">
    <property type="term" value="F:DNA-binding transcription factor activity"/>
    <property type="evidence" value="ECO:0007669"/>
    <property type="project" value="InterPro"/>
</dbReference>
<reference evidence="5 6" key="1">
    <citation type="submission" date="2019-07" db="EMBL/GenBank/DDBJ databases">
        <title>Quadrisphaera sp. strain DD2A genome sequencing and assembly.</title>
        <authorList>
            <person name="Kim I."/>
        </authorList>
    </citation>
    <scope>NUCLEOTIDE SEQUENCE [LARGE SCALE GENOMIC DNA]</scope>
    <source>
        <strain evidence="5 6">DD2A</strain>
    </source>
</reference>
<protein>
    <submittedName>
        <fullName evidence="5">GntR family transcriptional regulator</fullName>
    </submittedName>
</protein>
<accession>A0A5C8Z3R8</accession>
<dbReference type="SUPFAM" id="SSF48008">
    <property type="entry name" value="GntR ligand-binding domain-like"/>
    <property type="match status" value="1"/>
</dbReference>
<dbReference type="PROSITE" id="PS50949">
    <property type="entry name" value="HTH_GNTR"/>
    <property type="match status" value="1"/>
</dbReference>
<dbReference type="Pfam" id="PF00392">
    <property type="entry name" value="GntR"/>
    <property type="match status" value="1"/>
</dbReference>
<keyword evidence="2" id="KW-0238">DNA-binding</keyword>
<dbReference type="SMART" id="SM00345">
    <property type="entry name" value="HTH_GNTR"/>
    <property type="match status" value="1"/>
</dbReference>
<dbReference type="GO" id="GO:0003677">
    <property type="term" value="F:DNA binding"/>
    <property type="evidence" value="ECO:0007669"/>
    <property type="project" value="UniProtKB-KW"/>
</dbReference>
<name>A0A5C8Z3R8_9ACTN</name>
<dbReference type="Gene3D" id="1.10.10.10">
    <property type="entry name" value="Winged helix-like DNA-binding domain superfamily/Winged helix DNA-binding domain"/>
    <property type="match status" value="1"/>
</dbReference>
<keyword evidence="1" id="KW-0805">Transcription regulation</keyword>
<dbReference type="OrthoDB" id="3172099at2"/>
<dbReference type="Gene3D" id="1.20.120.530">
    <property type="entry name" value="GntR ligand-binding domain-like"/>
    <property type="match status" value="1"/>
</dbReference>
<evidence type="ECO:0000256" key="3">
    <source>
        <dbReference type="ARBA" id="ARBA00023163"/>
    </source>
</evidence>
<dbReference type="EMBL" id="VKAC01000012">
    <property type="protein sequence ID" value="TXR52745.1"/>
    <property type="molecule type" value="Genomic_DNA"/>
</dbReference>
<dbReference type="Pfam" id="PF07729">
    <property type="entry name" value="FCD"/>
    <property type="match status" value="1"/>
</dbReference>
<proteinExistence type="predicted"/>
<gene>
    <name evidence="5" type="ORF">FMM08_18540</name>
</gene>
<organism evidence="5 6">
    <name type="scientific">Quadrisphaera setariae</name>
    <dbReference type="NCBI Taxonomy" id="2593304"/>
    <lineage>
        <taxon>Bacteria</taxon>
        <taxon>Bacillati</taxon>
        <taxon>Actinomycetota</taxon>
        <taxon>Actinomycetes</taxon>
        <taxon>Kineosporiales</taxon>
        <taxon>Kineosporiaceae</taxon>
        <taxon>Quadrisphaera</taxon>
    </lineage>
</organism>
<keyword evidence="6" id="KW-1185">Reference proteome</keyword>
<dbReference type="Proteomes" id="UP000321234">
    <property type="component" value="Unassembled WGS sequence"/>
</dbReference>
<evidence type="ECO:0000256" key="1">
    <source>
        <dbReference type="ARBA" id="ARBA00023015"/>
    </source>
</evidence>
<evidence type="ECO:0000256" key="2">
    <source>
        <dbReference type="ARBA" id="ARBA00023125"/>
    </source>
</evidence>
<dbReference type="RefSeq" id="WP_147927867.1">
    <property type="nucleotide sequence ID" value="NZ_VKAC01000012.1"/>
</dbReference>
<keyword evidence="3" id="KW-0804">Transcription</keyword>
<evidence type="ECO:0000259" key="4">
    <source>
        <dbReference type="PROSITE" id="PS50949"/>
    </source>
</evidence>
<evidence type="ECO:0000313" key="6">
    <source>
        <dbReference type="Proteomes" id="UP000321234"/>
    </source>
</evidence>
<dbReference type="PANTHER" id="PTHR43537">
    <property type="entry name" value="TRANSCRIPTIONAL REGULATOR, GNTR FAMILY"/>
    <property type="match status" value="1"/>
</dbReference>
<dbReference type="InterPro" id="IPR000524">
    <property type="entry name" value="Tscrpt_reg_HTH_GntR"/>
</dbReference>
<dbReference type="InterPro" id="IPR011711">
    <property type="entry name" value="GntR_C"/>
</dbReference>
<dbReference type="PANTHER" id="PTHR43537:SF5">
    <property type="entry name" value="UXU OPERON TRANSCRIPTIONAL REGULATOR"/>
    <property type="match status" value="1"/>
</dbReference>
<dbReference type="InterPro" id="IPR036388">
    <property type="entry name" value="WH-like_DNA-bd_sf"/>
</dbReference>
<dbReference type="AlphaFoldDB" id="A0A5C8Z3R8"/>
<feature type="domain" description="HTH gntR-type" evidence="4">
    <location>
        <begin position="3"/>
        <end position="70"/>
    </location>
</feature>
<sequence>MSSRRADDLHALLRDRVLSGELPPGTPLREEALATEHAASRHTVRTSLAQLVAERLASSAPFAGVRVASLDDDDVRSLQDLRRAVESEAVRLLGARHGSAWPADVVAVLDERADALERAVAGAGGEPLAVLREHAALHEALVAAAGSPRLTEAAAALGAEVRLFTAHLQLHRTPAGLAKQHRAYLRDVRERGAAAVHEHLAASQTALLGGR</sequence>
<dbReference type="SUPFAM" id="SSF46785">
    <property type="entry name" value="Winged helix' DNA-binding domain"/>
    <property type="match status" value="1"/>
</dbReference>